<proteinExistence type="predicted"/>
<protein>
    <submittedName>
        <fullName evidence="2">Disease resistance protein</fullName>
    </submittedName>
</protein>
<keyword evidence="1" id="KW-1185">Reference proteome</keyword>
<organism evidence="1 2">
    <name type="scientific">Loa loa</name>
    <name type="common">Eye worm</name>
    <name type="synonym">Filaria loa</name>
    <dbReference type="NCBI Taxonomy" id="7209"/>
    <lineage>
        <taxon>Eukaryota</taxon>
        <taxon>Metazoa</taxon>
        <taxon>Ecdysozoa</taxon>
        <taxon>Nematoda</taxon>
        <taxon>Chromadorea</taxon>
        <taxon>Rhabditida</taxon>
        <taxon>Spirurina</taxon>
        <taxon>Spiruromorpha</taxon>
        <taxon>Filarioidea</taxon>
        <taxon>Onchocercidae</taxon>
        <taxon>Loa</taxon>
    </lineage>
</organism>
<evidence type="ECO:0000313" key="2">
    <source>
        <dbReference type="WBParaSite" id="EN70_10233"/>
    </source>
</evidence>
<accession>A0A1I7V5X9</accession>
<dbReference type="Proteomes" id="UP000095285">
    <property type="component" value="Unassembled WGS sequence"/>
</dbReference>
<dbReference type="AlphaFoldDB" id="A0A1I7V5X9"/>
<reference evidence="2" key="2">
    <citation type="submission" date="2016-11" db="UniProtKB">
        <authorList>
            <consortium name="WormBaseParasite"/>
        </authorList>
    </citation>
    <scope>IDENTIFICATION</scope>
</reference>
<sequence>MVRDLRKTATDKCNRWEYKFCDNSNDYQGSATIGDNEGYHEMQEVIEEITLLEPNLSSLQPSSACEVSFITDFLRKYYQKKYV</sequence>
<evidence type="ECO:0000313" key="1">
    <source>
        <dbReference type="Proteomes" id="UP000095285"/>
    </source>
</evidence>
<name>A0A1I7V5X9_LOALO</name>
<dbReference type="WBParaSite" id="EN70_10233">
    <property type="protein sequence ID" value="EN70_10233"/>
    <property type="gene ID" value="EN70_10233"/>
</dbReference>
<reference evidence="1" key="1">
    <citation type="submission" date="2012-04" db="EMBL/GenBank/DDBJ databases">
        <title>The Genome Sequence of Loa loa.</title>
        <authorList>
            <consortium name="The Broad Institute Genome Sequencing Platform"/>
            <consortium name="Broad Institute Genome Sequencing Center for Infectious Disease"/>
            <person name="Nutman T.B."/>
            <person name="Fink D.L."/>
            <person name="Russ C."/>
            <person name="Young S."/>
            <person name="Zeng Q."/>
            <person name="Gargeya S."/>
            <person name="Alvarado L."/>
            <person name="Berlin A."/>
            <person name="Chapman S.B."/>
            <person name="Chen Z."/>
            <person name="Freedman E."/>
            <person name="Gellesch M."/>
            <person name="Goldberg J."/>
            <person name="Griggs A."/>
            <person name="Gujja S."/>
            <person name="Heilman E.R."/>
            <person name="Heiman D."/>
            <person name="Howarth C."/>
            <person name="Mehta T."/>
            <person name="Neiman D."/>
            <person name="Pearson M."/>
            <person name="Roberts A."/>
            <person name="Saif S."/>
            <person name="Shea T."/>
            <person name="Shenoy N."/>
            <person name="Sisk P."/>
            <person name="Stolte C."/>
            <person name="Sykes S."/>
            <person name="White J."/>
            <person name="Yandava C."/>
            <person name="Haas B."/>
            <person name="Henn M.R."/>
            <person name="Nusbaum C."/>
            <person name="Birren B."/>
        </authorList>
    </citation>
    <scope>NUCLEOTIDE SEQUENCE [LARGE SCALE GENOMIC DNA]</scope>
</reference>